<gene>
    <name evidence="1" type="ORF">FOM92_06855</name>
</gene>
<keyword evidence="1" id="KW-0547">Nucleotide-binding</keyword>
<dbReference type="AlphaFoldDB" id="A0A553WKA0"/>
<protein>
    <submittedName>
        <fullName evidence="1">ATP-binding protein</fullName>
    </submittedName>
</protein>
<comment type="caution">
    <text evidence="1">The sequence shown here is derived from an EMBL/GenBank/DDBJ whole genome shotgun (WGS) entry which is preliminary data.</text>
</comment>
<dbReference type="Gene3D" id="3.40.50.300">
    <property type="entry name" value="P-loop containing nucleotide triphosphate hydrolases"/>
    <property type="match status" value="1"/>
</dbReference>
<evidence type="ECO:0000313" key="1">
    <source>
        <dbReference type="EMBL" id="TSB05091.1"/>
    </source>
</evidence>
<dbReference type="InterPro" id="IPR027417">
    <property type="entry name" value="P-loop_NTPase"/>
</dbReference>
<reference evidence="1 2" key="1">
    <citation type="submission" date="2019-07" db="EMBL/GenBank/DDBJ databases">
        <authorList>
            <person name="Park M."/>
        </authorList>
    </citation>
    <scope>NUCLEOTIDE SEQUENCE [LARGE SCALE GENOMIC DNA]</scope>
    <source>
        <strain evidence="1 2">KCTC32445</strain>
    </source>
</reference>
<dbReference type="GO" id="GO:0005524">
    <property type="term" value="F:ATP binding"/>
    <property type="evidence" value="ECO:0007669"/>
    <property type="project" value="UniProtKB-KW"/>
</dbReference>
<dbReference type="PANTHER" id="PTHR42935:SF1">
    <property type="entry name" value="SLR0930 PROTEIN"/>
    <property type="match status" value="1"/>
</dbReference>
<dbReference type="OrthoDB" id="9812140at2"/>
<name>A0A553WKA0_9SPHN</name>
<dbReference type="RefSeq" id="WP_143776007.1">
    <property type="nucleotide sequence ID" value="NZ_VKKU01000001.1"/>
</dbReference>
<dbReference type="Proteomes" id="UP000320160">
    <property type="component" value="Unassembled WGS sequence"/>
</dbReference>
<keyword evidence="1" id="KW-0067">ATP-binding</keyword>
<keyword evidence="2" id="KW-1185">Reference proteome</keyword>
<sequence length="271" mass="30020">MNTDILKRIAEALERLSPPPAPPMDLSAYPAYHWDGKRLAPVHHFRPLPIDLIVGVDRQKNDMLENSRRHASGAAAHDVLLWGARGMGKSALVKSVVGELQKEGLFVALVEASSAHLATLPQLFEELSISGRRFILFVDDIAFDTHDNGPRLLRSLLEGGAEARPNNVRLYVTSNRRNIVDRSMAEQTDAINARDNIDDSLALADRFGLKLGFQYADQEAYVSMVAAYASHFDLDWDEADALAFAHQRGGRSGRVAWHYTVELAGRAGRKI</sequence>
<proteinExistence type="predicted"/>
<dbReference type="SUPFAM" id="SSF52540">
    <property type="entry name" value="P-loop containing nucleoside triphosphate hydrolases"/>
    <property type="match status" value="1"/>
</dbReference>
<organism evidence="1 2">
    <name type="scientific">Sphingorhabdus contaminans</name>
    <dbReference type="NCBI Taxonomy" id="1343899"/>
    <lineage>
        <taxon>Bacteria</taxon>
        <taxon>Pseudomonadati</taxon>
        <taxon>Pseudomonadota</taxon>
        <taxon>Alphaproteobacteria</taxon>
        <taxon>Sphingomonadales</taxon>
        <taxon>Sphingomonadaceae</taxon>
        <taxon>Sphingorhabdus</taxon>
    </lineage>
</organism>
<dbReference type="Pfam" id="PF05673">
    <property type="entry name" value="DUF815"/>
    <property type="match status" value="1"/>
</dbReference>
<dbReference type="InterPro" id="IPR008533">
    <property type="entry name" value="DUF815"/>
</dbReference>
<dbReference type="EMBL" id="VKKU01000001">
    <property type="protein sequence ID" value="TSB05091.1"/>
    <property type="molecule type" value="Genomic_DNA"/>
</dbReference>
<accession>A0A553WKA0</accession>
<evidence type="ECO:0000313" key="2">
    <source>
        <dbReference type="Proteomes" id="UP000320160"/>
    </source>
</evidence>
<dbReference type="PANTHER" id="PTHR42935">
    <property type="entry name" value="SLR0930 PROTEIN"/>
    <property type="match status" value="1"/>
</dbReference>